<keyword evidence="5" id="KW-0347">Helicase</keyword>
<evidence type="ECO:0000259" key="3">
    <source>
        <dbReference type="PROSITE" id="PS51192"/>
    </source>
</evidence>
<dbReference type="GO" id="GO:0003676">
    <property type="term" value="F:nucleic acid binding"/>
    <property type="evidence" value="ECO:0007669"/>
    <property type="project" value="InterPro"/>
</dbReference>
<dbReference type="GO" id="GO:0005524">
    <property type="term" value="F:ATP binding"/>
    <property type="evidence" value="ECO:0007669"/>
    <property type="project" value="UniProtKB-KW"/>
</dbReference>
<keyword evidence="2" id="KW-0067">ATP-binding</keyword>
<dbReference type="InParanoid" id="B1L7F7"/>
<dbReference type="InterPro" id="IPR014001">
    <property type="entry name" value="Helicase_ATP-bd"/>
</dbReference>
<feature type="domain" description="Helicase ATP-binding" evidence="3">
    <location>
        <begin position="64"/>
        <end position="242"/>
    </location>
</feature>
<accession>B1L7F7</accession>
<evidence type="ECO:0000256" key="2">
    <source>
        <dbReference type="ARBA" id="ARBA00022840"/>
    </source>
</evidence>
<evidence type="ECO:0000313" key="5">
    <source>
        <dbReference type="EMBL" id="ACB06784.1"/>
    </source>
</evidence>
<dbReference type="RefSeq" id="WP_012308681.1">
    <property type="nucleotide sequence ID" value="NC_010482.1"/>
</dbReference>
<dbReference type="GO" id="GO:0036297">
    <property type="term" value="P:interstrand cross-link repair"/>
    <property type="evidence" value="ECO:0000318"/>
    <property type="project" value="GO_Central"/>
</dbReference>
<dbReference type="PANTHER" id="PTHR47957:SF3">
    <property type="entry name" value="ATP-DEPENDENT HELICASE HRQ1"/>
    <property type="match status" value="1"/>
</dbReference>
<dbReference type="GO" id="GO:0043138">
    <property type="term" value="F:3'-5' DNA helicase activity"/>
    <property type="evidence" value="ECO:0000318"/>
    <property type="project" value="GO_Central"/>
</dbReference>
<proteinExistence type="predicted"/>
<sequence>MTRISSSDLLRSLGYDFEAYSEDGIRPKTVEVSFGDLFPELYIGEGKSREIADKKLYLHQMEALNSLEDGKNIILISGTGSGKTEGWFFYTAKGKRTLALYPTLALANDQIRRLENYSRALGMNPQILDARRRELLVSSHGAHGIREVVTSSNLVITNPAFLLVDLKRLSKGYLLSFLRKLELLVLDELDFYGPREIALLLSIIRVISLISERKPQIAVLTATLGNPDDLASFLTSTNGRETSIIRGDPFRPRNDVYLVLGKNLRSIWDCLKAHEIEILSSDVGEDVRNSLKDYKSFEREVYKLVEIARSLGIECPQPFMDPAEIISNYERDEGVTVVFTNSIRSAENLRKRLVNEFGLTKVASHHHLVPKDERERIEDAARSGELRILISPRTLSQGIDIGNIIRIVHLGLPDSLREFKQREGRKGRKDVGWTETVIFPLYRWDRELLSRGADAMAKWLKLPLEITLVNPSNKYSMLFEGLFKVINPQMRDHLREEEIGLLTELGLISQGNLTERGKRVWEMINFYEFGPPYGFKRILKEDSEFRYLEDIGHCDLVERFQPGCIDYGNDSIVLDFRRKGRVITGVIEGPFNYGTIYSFDALAFMLEEYERIKAEWGERPDIIDDYHKGRIGSEVVCVVDPPIDGFGLRTKVPNRVYWKLSSSRVRPVNAGKSTILLRENRSLPVITQTGGVYRDYTYGISVELDPKEDLVWLRIGLATLMLVLRLSLGIHVDSIYYEVANLGEKKVMMLHEPESAGLIEKLDWLKVAKEIDLFEPDDLSEIIMMLIDEEAHYEFVIRGLNWNLAKRFARRAVDYILAKQMIPFILEGKSFMIPRPSRANKVLSLDFIGVRLSDSISIGFLGLYDGENIETQLVVKEFFDSTGMSLSPIEKCVNEGFIVVGWDFDSLLKDLFSMNQRTLCYILQGLREEGRFFELKPLVEDFLNLSPVSLEEVSRRIWGIGGSMKDVIMEARRSIGEIEERKGANWERYTKYLREKAKNIIEERARAIYLTFLALGSEVSRPVSHHL</sequence>
<dbReference type="Pfam" id="PF00270">
    <property type="entry name" value="DEAD"/>
    <property type="match status" value="1"/>
</dbReference>
<dbReference type="SUPFAM" id="SSF52540">
    <property type="entry name" value="P-loop containing nucleoside triphosphate hydrolases"/>
    <property type="match status" value="1"/>
</dbReference>
<dbReference type="EMBL" id="CP000968">
    <property type="protein sequence ID" value="ACB06784.1"/>
    <property type="molecule type" value="Genomic_DNA"/>
</dbReference>
<name>B1L7F7_KORCO</name>
<dbReference type="GeneID" id="6094961"/>
<dbReference type="PROSITE" id="PS51192">
    <property type="entry name" value="HELICASE_ATP_BIND_1"/>
    <property type="match status" value="1"/>
</dbReference>
<dbReference type="EnsemblBacteria" id="ACB06784">
    <property type="protein sequence ID" value="ACB06784"/>
    <property type="gene ID" value="Kcr_0024"/>
</dbReference>
<dbReference type="GO" id="GO:0006289">
    <property type="term" value="P:nucleotide-excision repair"/>
    <property type="evidence" value="ECO:0000318"/>
    <property type="project" value="GO_Central"/>
</dbReference>
<dbReference type="HOGENOM" id="CLU_312314_0_0_2"/>
<organism evidence="5 6">
    <name type="scientific">Korarchaeum cryptofilum (strain OPF8)</name>
    <dbReference type="NCBI Taxonomy" id="374847"/>
    <lineage>
        <taxon>Archaea</taxon>
        <taxon>Thermoproteota</taxon>
        <taxon>Candidatus Korarchaeia</taxon>
        <taxon>Candidatus Korarchaeales</taxon>
        <taxon>Candidatus Korarchaeaceae</taxon>
        <taxon>Candidatus Korarchaeum</taxon>
    </lineage>
</organism>
<keyword evidence="1" id="KW-0547">Nucleotide-binding</keyword>
<dbReference type="InterPro" id="IPR027417">
    <property type="entry name" value="P-loop_NTPase"/>
</dbReference>
<dbReference type="SMART" id="SM00490">
    <property type="entry name" value="HELICc"/>
    <property type="match status" value="1"/>
</dbReference>
<protein>
    <submittedName>
        <fullName evidence="5">DEAD/DEAH box helicase domain protein</fullName>
    </submittedName>
</protein>
<dbReference type="Pfam" id="PF00271">
    <property type="entry name" value="Helicase_C"/>
    <property type="match status" value="1"/>
</dbReference>
<dbReference type="Gene3D" id="3.40.50.300">
    <property type="entry name" value="P-loop containing nucleotide triphosphate hydrolases"/>
    <property type="match status" value="2"/>
</dbReference>
<keyword evidence="6" id="KW-1185">Reference proteome</keyword>
<gene>
    <name evidence="5" type="ordered locus">Kcr_0024</name>
</gene>
<dbReference type="PROSITE" id="PS51194">
    <property type="entry name" value="HELICASE_CTER"/>
    <property type="match status" value="1"/>
</dbReference>
<dbReference type="KEGG" id="kcr:Kcr_0024"/>
<dbReference type="eggNOG" id="arCOG00555">
    <property type="taxonomic scope" value="Archaea"/>
</dbReference>
<evidence type="ECO:0000259" key="4">
    <source>
        <dbReference type="PROSITE" id="PS51194"/>
    </source>
</evidence>
<dbReference type="AlphaFoldDB" id="B1L7F7"/>
<dbReference type="OrthoDB" id="36796at2157"/>
<reference evidence="5 6" key="1">
    <citation type="journal article" date="2008" name="Proc. Natl. Acad. Sci. U.S.A.">
        <title>A korarchaeal genome reveals new insights into the evolution of the Archaea.</title>
        <authorList>
            <person name="Elkins J.G."/>
            <person name="Podar M."/>
            <person name="Graham D.E."/>
            <person name="Makarova K.S."/>
            <person name="Wolf Y."/>
            <person name="Randau L."/>
            <person name="Hedlund B.P."/>
            <person name="Brochier-Armanet C."/>
            <person name="Kunin V."/>
            <person name="Anderson I."/>
            <person name="Lapidus A."/>
            <person name="Goltsman E."/>
            <person name="Barry K."/>
            <person name="Koonin E.V."/>
            <person name="Hugenholtz P."/>
            <person name="Kyrpides N."/>
            <person name="Wanner G."/>
            <person name="Richardson P."/>
            <person name="Keller M."/>
            <person name="Stetter K.O."/>
        </authorList>
    </citation>
    <scope>NUCLEOTIDE SEQUENCE [LARGE SCALE GENOMIC DNA]</scope>
    <source>
        <strain evidence="6">OPF8</strain>
    </source>
</reference>
<dbReference type="STRING" id="374847.Kcr_0024"/>
<dbReference type="InterPro" id="IPR001650">
    <property type="entry name" value="Helicase_C-like"/>
</dbReference>
<dbReference type="PANTHER" id="PTHR47957">
    <property type="entry name" value="ATP-DEPENDENT HELICASE HRQ1"/>
    <property type="match status" value="1"/>
</dbReference>
<dbReference type="Proteomes" id="UP000001686">
    <property type="component" value="Chromosome"/>
</dbReference>
<evidence type="ECO:0000256" key="1">
    <source>
        <dbReference type="ARBA" id="ARBA00022741"/>
    </source>
</evidence>
<dbReference type="InterPro" id="IPR011545">
    <property type="entry name" value="DEAD/DEAH_box_helicase_dom"/>
</dbReference>
<dbReference type="GO" id="GO:0005634">
    <property type="term" value="C:nucleus"/>
    <property type="evidence" value="ECO:0000318"/>
    <property type="project" value="GO_Central"/>
</dbReference>
<feature type="domain" description="Helicase C-terminal" evidence="4">
    <location>
        <begin position="321"/>
        <end position="475"/>
    </location>
</feature>
<keyword evidence="5" id="KW-0378">Hydrolase</keyword>
<evidence type="ECO:0000313" key="6">
    <source>
        <dbReference type="Proteomes" id="UP000001686"/>
    </source>
</evidence>
<dbReference type="SMART" id="SM00487">
    <property type="entry name" value="DEXDc"/>
    <property type="match status" value="1"/>
</dbReference>